<evidence type="ECO:0000256" key="5">
    <source>
        <dbReference type="ARBA" id="ARBA00012161"/>
    </source>
</evidence>
<gene>
    <name evidence="15" type="ORF">BaOVIS_007060</name>
</gene>
<dbReference type="EC" id="3.1.13.4" evidence="5"/>
<dbReference type="GO" id="GO:0046872">
    <property type="term" value="F:metal ion binding"/>
    <property type="evidence" value="ECO:0007669"/>
    <property type="project" value="UniProtKB-KW"/>
</dbReference>
<comment type="similarity">
    <text evidence="4">Belongs to the CAF1 family.</text>
</comment>
<dbReference type="FunFam" id="3.30.420.10:FF:000048">
    <property type="entry name" value="CCR4-associated factor 1, putative"/>
    <property type="match status" value="1"/>
</dbReference>
<comment type="subcellular location">
    <subcellularLocation>
        <location evidence="3">Cytoplasm</location>
    </subcellularLocation>
    <subcellularLocation>
        <location evidence="2">Nucleus</location>
    </subcellularLocation>
</comment>
<evidence type="ECO:0000256" key="6">
    <source>
        <dbReference type="ARBA" id="ARBA00022490"/>
    </source>
</evidence>
<dbReference type="InterPro" id="IPR012337">
    <property type="entry name" value="RNaseH-like_sf"/>
</dbReference>
<evidence type="ECO:0000256" key="14">
    <source>
        <dbReference type="ARBA" id="ARBA00023242"/>
    </source>
</evidence>
<evidence type="ECO:0000256" key="8">
    <source>
        <dbReference type="ARBA" id="ARBA00022723"/>
    </source>
</evidence>
<organism evidence="15 16">
    <name type="scientific">Babesia ovis</name>
    <dbReference type="NCBI Taxonomy" id="5869"/>
    <lineage>
        <taxon>Eukaryota</taxon>
        <taxon>Sar</taxon>
        <taxon>Alveolata</taxon>
        <taxon>Apicomplexa</taxon>
        <taxon>Aconoidasida</taxon>
        <taxon>Piroplasmida</taxon>
        <taxon>Babesiidae</taxon>
        <taxon>Babesia</taxon>
    </lineage>
</organism>
<keyword evidence="12" id="KW-0805">Transcription regulation</keyword>
<keyword evidence="14" id="KW-0539">Nucleus</keyword>
<evidence type="ECO:0000256" key="9">
    <source>
        <dbReference type="ARBA" id="ARBA00022801"/>
    </source>
</evidence>
<keyword evidence="11" id="KW-0694">RNA-binding</keyword>
<dbReference type="GO" id="GO:0005737">
    <property type="term" value="C:cytoplasm"/>
    <property type="evidence" value="ECO:0007669"/>
    <property type="project" value="UniProtKB-SubCell"/>
</dbReference>
<dbReference type="Proteomes" id="UP001057455">
    <property type="component" value="Unassembled WGS sequence"/>
</dbReference>
<dbReference type="SUPFAM" id="SSF53098">
    <property type="entry name" value="Ribonuclease H-like"/>
    <property type="match status" value="1"/>
</dbReference>
<reference evidence="15" key="1">
    <citation type="submission" date="2019-12" db="EMBL/GenBank/DDBJ databases">
        <title>Genome sequence of Babesia ovis.</title>
        <authorList>
            <person name="Yamagishi J."/>
            <person name="Sevinc F."/>
            <person name="Xuan X."/>
        </authorList>
    </citation>
    <scope>NUCLEOTIDE SEQUENCE</scope>
    <source>
        <strain evidence="15">Selcuk</strain>
    </source>
</reference>
<dbReference type="GO" id="GO:0030014">
    <property type="term" value="C:CCR4-NOT complex"/>
    <property type="evidence" value="ECO:0007669"/>
    <property type="project" value="InterPro"/>
</dbReference>
<dbReference type="EMBL" id="BLIY01000006">
    <property type="protein sequence ID" value="GFE53302.1"/>
    <property type="molecule type" value="Genomic_DNA"/>
</dbReference>
<dbReference type="PANTHER" id="PTHR10797">
    <property type="entry name" value="CCR4-NOT TRANSCRIPTION COMPLEX SUBUNIT"/>
    <property type="match status" value="1"/>
</dbReference>
<dbReference type="AlphaFoldDB" id="A0A9W5T8T0"/>
<evidence type="ECO:0000256" key="7">
    <source>
        <dbReference type="ARBA" id="ARBA00022722"/>
    </source>
</evidence>
<dbReference type="OrthoDB" id="1164111at2759"/>
<keyword evidence="10" id="KW-0269">Exonuclease</keyword>
<evidence type="ECO:0000256" key="2">
    <source>
        <dbReference type="ARBA" id="ARBA00004123"/>
    </source>
</evidence>
<comment type="caution">
    <text evidence="15">The sequence shown here is derived from an EMBL/GenBank/DDBJ whole genome shotgun (WGS) entry which is preliminary data.</text>
</comment>
<keyword evidence="13" id="KW-0804">Transcription</keyword>
<dbReference type="InterPro" id="IPR039637">
    <property type="entry name" value="CNOT7/CNOT8/Pop2"/>
</dbReference>
<keyword evidence="7" id="KW-0540">Nuclease</keyword>
<keyword evidence="16" id="KW-1185">Reference proteome</keyword>
<evidence type="ECO:0000256" key="11">
    <source>
        <dbReference type="ARBA" id="ARBA00022884"/>
    </source>
</evidence>
<dbReference type="InterPro" id="IPR006941">
    <property type="entry name" value="RNase_CAF1"/>
</dbReference>
<keyword evidence="9" id="KW-0378">Hydrolase</keyword>
<dbReference type="Pfam" id="PF04857">
    <property type="entry name" value="CAF1"/>
    <property type="match status" value="2"/>
</dbReference>
<sequence>MDEELQIVDVWSDNLEDAFERIRDVLERYPYVSIDTEFPGIVAKPTSYQEDYNYQTVKCNVDLLKLIQLGLTFADADGQTPSGVSTWQFNFKFDLQRDMYAYDSIELLKESGIDFEKHQRKGIDVAHFGELIISSGLVMNEDVVWVSFHGSYDFAYVLKLLTCTSLPASQTDFFELLHDFFPSLYDIKFLLDERSIKLTGRSSLQRIAEHLDVKRIGPQHQAGSDSLVTCRTFFKLMQRYFENKLDDEKYQGVIYGLGKASAQLHVEGKSDGLYSTPNYPIGASYNNGSGNVKWGSEVHSHHVQTTLNPGIVNAKLHTTTSGAVIINSSASSAIGNEVGSPMGSTVLPANVALVNGGGINNMNEISFYDTSHFNQ</sequence>
<proteinExistence type="inferred from homology"/>
<evidence type="ECO:0000256" key="12">
    <source>
        <dbReference type="ARBA" id="ARBA00023015"/>
    </source>
</evidence>
<keyword evidence="6" id="KW-0963">Cytoplasm</keyword>
<evidence type="ECO:0000256" key="10">
    <source>
        <dbReference type="ARBA" id="ARBA00022839"/>
    </source>
</evidence>
<evidence type="ECO:0000256" key="3">
    <source>
        <dbReference type="ARBA" id="ARBA00004496"/>
    </source>
</evidence>
<dbReference type="GO" id="GO:0003723">
    <property type="term" value="F:RNA binding"/>
    <property type="evidence" value="ECO:0007669"/>
    <property type="project" value="UniProtKB-KW"/>
</dbReference>
<evidence type="ECO:0000256" key="1">
    <source>
        <dbReference type="ARBA" id="ARBA00001663"/>
    </source>
</evidence>
<dbReference type="GO" id="GO:0005634">
    <property type="term" value="C:nucleus"/>
    <property type="evidence" value="ECO:0007669"/>
    <property type="project" value="UniProtKB-SubCell"/>
</dbReference>
<evidence type="ECO:0000313" key="15">
    <source>
        <dbReference type="EMBL" id="GFE53302.1"/>
    </source>
</evidence>
<dbReference type="Gene3D" id="3.30.420.10">
    <property type="entry name" value="Ribonuclease H-like superfamily/Ribonuclease H"/>
    <property type="match status" value="1"/>
</dbReference>
<name>A0A9W5T8T0_BABOV</name>
<evidence type="ECO:0000313" key="16">
    <source>
        <dbReference type="Proteomes" id="UP001057455"/>
    </source>
</evidence>
<dbReference type="InterPro" id="IPR036397">
    <property type="entry name" value="RNaseH_sf"/>
</dbReference>
<evidence type="ECO:0000256" key="13">
    <source>
        <dbReference type="ARBA" id="ARBA00023163"/>
    </source>
</evidence>
<dbReference type="GO" id="GO:0004535">
    <property type="term" value="F:poly(A)-specific ribonuclease activity"/>
    <property type="evidence" value="ECO:0007669"/>
    <property type="project" value="UniProtKB-EC"/>
</dbReference>
<comment type="catalytic activity">
    <reaction evidence="1">
        <text>Exonucleolytic cleavage of poly(A) to 5'-AMP.</text>
        <dbReference type="EC" id="3.1.13.4"/>
    </reaction>
</comment>
<evidence type="ECO:0000256" key="4">
    <source>
        <dbReference type="ARBA" id="ARBA00008372"/>
    </source>
</evidence>
<keyword evidence="8" id="KW-0479">Metal-binding</keyword>
<protein>
    <recommendedName>
        <fullName evidence="5">poly(A)-specific ribonuclease</fullName>
        <ecNumber evidence="5">3.1.13.4</ecNumber>
    </recommendedName>
</protein>
<accession>A0A9W5T8T0</accession>